<dbReference type="Proteomes" id="UP000217838">
    <property type="component" value="Unassembled WGS sequence"/>
</dbReference>
<dbReference type="GO" id="GO:1990281">
    <property type="term" value="C:efflux pump complex"/>
    <property type="evidence" value="ECO:0007669"/>
    <property type="project" value="TreeGrafter"/>
</dbReference>
<sequence>MTSPSSNPTPVPNQVLPETIQPNKKRFFKTPWKVTILALVCAAVAFGIVIYVHEKMTYVWTNDAFIEGYGVDLSSNVTEKVTDLFVDEGDFVKKGQIIAVLQNNVPLAQKKEAEAKIVSTEQEIVVKEAYYLKIRNDYERALKGIEDRIISEQDFDHAQKNFEMAVGELDLAKANYILSKKQLEVVEAQLTHYIIEAPRDGMIAKRWIWFGDVVRPGQSLYTMFDLEDVWVLANLEEKKIRKVKLGDKVKIHIDAYPGVDFYGEIFTIKGAAASKFTLIPQNNATGNYTKVEQRVPVKISIKRPSSFSKDEPLYLFPGMSAEVYVKVR</sequence>
<proteinExistence type="predicted"/>
<evidence type="ECO:0000256" key="1">
    <source>
        <dbReference type="SAM" id="Phobius"/>
    </source>
</evidence>
<keyword evidence="1" id="KW-0812">Transmembrane</keyword>
<comment type="caution">
    <text evidence="2">The sequence shown here is derived from an EMBL/GenBank/DDBJ whole genome shotgun (WGS) entry which is preliminary data.</text>
</comment>
<protein>
    <submittedName>
        <fullName evidence="2">Uncharacterized protein</fullName>
    </submittedName>
</protein>
<dbReference type="PANTHER" id="PTHR30469">
    <property type="entry name" value="MULTIDRUG RESISTANCE PROTEIN MDTA"/>
    <property type="match status" value="1"/>
</dbReference>
<dbReference type="SUPFAM" id="SSF111369">
    <property type="entry name" value="HlyD-like secretion proteins"/>
    <property type="match status" value="1"/>
</dbReference>
<dbReference type="Gene3D" id="2.40.30.170">
    <property type="match status" value="1"/>
</dbReference>
<feature type="transmembrane region" description="Helical" evidence="1">
    <location>
        <begin position="34"/>
        <end position="52"/>
    </location>
</feature>
<dbReference type="EMBL" id="NVUU01000004">
    <property type="protein sequence ID" value="PCI96007.1"/>
    <property type="molecule type" value="Genomic_DNA"/>
</dbReference>
<evidence type="ECO:0000313" key="2">
    <source>
        <dbReference type="EMBL" id="PCI96007.1"/>
    </source>
</evidence>
<keyword evidence="1" id="KW-0472">Membrane</keyword>
<evidence type="ECO:0000313" key="3">
    <source>
        <dbReference type="Proteomes" id="UP000217838"/>
    </source>
</evidence>
<dbReference type="GO" id="GO:0015562">
    <property type="term" value="F:efflux transmembrane transporter activity"/>
    <property type="evidence" value="ECO:0007669"/>
    <property type="project" value="TreeGrafter"/>
</dbReference>
<reference evidence="3" key="1">
    <citation type="submission" date="2017-08" db="EMBL/GenBank/DDBJ databases">
        <title>A dynamic microbial community with high functional redundancy inhabits the cold, oxic subseafloor aquifer.</title>
        <authorList>
            <person name="Tully B.J."/>
            <person name="Wheat C.G."/>
            <person name="Glazer B.T."/>
            <person name="Huber J.A."/>
        </authorList>
    </citation>
    <scope>NUCLEOTIDE SEQUENCE [LARGE SCALE GENOMIC DNA]</scope>
</reference>
<accession>A0A2A4YNY1</accession>
<dbReference type="Gene3D" id="2.40.50.100">
    <property type="match status" value="1"/>
</dbReference>
<dbReference type="AlphaFoldDB" id="A0A2A4YNY1"/>
<keyword evidence="1" id="KW-1133">Transmembrane helix</keyword>
<name>A0A2A4YNY1_UNCAE</name>
<organism evidence="2 3">
    <name type="scientific">Aerophobetes bacterium</name>
    <dbReference type="NCBI Taxonomy" id="2030807"/>
    <lineage>
        <taxon>Bacteria</taxon>
        <taxon>Candidatus Aerophobota</taxon>
    </lineage>
</organism>
<gene>
    <name evidence="2" type="ORF">COB11_00580</name>
</gene>